<evidence type="ECO:0000313" key="3">
    <source>
        <dbReference type="Proteomes" id="UP001642484"/>
    </source>
</evidence>
<gene>
    <name evidence="2" type="ORF">CCMP2556_LOCUS21697</name>
</gene>
<name>A0ABP0LNJ3_9DINO</name>
<reference evidence="2 3" key="1">
    <citation type="submission" date="2024-02" db="EMBL/GenBank/DDBJ databases">
        <authorList>
            <person name="Chen Y."/>
            <person name="Shah S."/>
            <person name="Dougan E. K."/>
            <person name="Thang M."/>
            <person name="Chan C."/>
        </authorList>
    </citation>
    <scope>NUCLEOTIDE SEQUENCE [LARGE SCALE GENOMIC DNA]</scope>
</reference>
<organism evidence="2 3">
    <name type="scientific">Durusdinium trenchii</name>
    <dbReference type="NCBI Taxonomy" id="1381693"/>
    <lineage>
        <taxon>Eukaryota</taxon>
        <taxon>Sar</taxon>
        <taxon>Alveolata</taxon>
        <taxon>Dinophyceae</taxon>
        <taxon>Suessiales</taxon>
        <taxon>Symbiodiniaceae</taxon>
        <taxon>Durusdinium</taxon>
    </lineage>
</organism>
<dbReference type="EMBL" id="CAXAMN010013247">
    <property type="protein sequence ID" value="CAK9040233.1"/>
    <property type="molecule type" value="Genomic_DNA"/>
</dbReference>
<protein>
    <recommendedName>
        <fullName evidence="4">CCDC81 HU domain-containing protein</fullName>
    </recommendedName>
</protein>
<proteinExistence type="predicted"/>
<keyword evidence="3" id="KW-1185">Reference proteome</keyword>
<feature type="compositionally biased region" description="Basic and acidic residues" evidence="1">
    <location>
        <begin position="260"/>
        <end position="271"/>
    </location>
</feature>
<comment type="caution">
    <text evidence="2">The sequence shown here is derived from an EMBL/GenBank/DDBJ whole genome shotgun (WGS) entry which is preliminary data.</text>
</comment>
<sequence length="397" mass="43633">MNWEEFQEGEGFSEQDALETAKQVAYDCAKSVQFAGHLLKGPELVLRIWESTAGAIFKEVETGRNIFVFGLGTFGLKAQQLIFAPQEEFLNTHSLDPGFFLAQIPQIPRPSTALVASAVAVPRSAGPRVEEMATLAAKLDLLPRTKHSVATVARLLEISSELVLQALQAMVHRMGQQMATDDLALSFAPLGTFFSRQKHLSFRPDPAAARAAAALSPGLWNFGPTIPLRKLLSTVEKRKSKLARGPVPPPKAGRLRPQPRGRDRVSTGEGRWERSLPGTAEVYPDLLNEYSRTPAAPFVGMEDSRWLVVFKAFDVLSSMVFAGSVVALICRFLRISSGSASGTVECSTHIFMNILPRAPGYLLRGCLESGACLRRFWLRDLPQQKLEFNVNGFPKNT</sequence>
<evidence type="ECO:0000256" key="1">
    <source>
        <dbReference type="SAM" id="MobiDB-lite"/>
    </source>
</evidence>
<evidence type="ECO:0000313" key="2">
    <source>
        <dbReference type="EMBL" id="CAK9040233.1"/>
    </source>
</evidence>
<accession>A0ABP0LNJ3</accession>
<feature type="region of interest" description="Disordered" evidence="1">
    <location>
        <begin position="239"/>
        <end position="271"/>
    </location>
</feature>
<evidence type="ECO:0008006" key="4">
    <source>
        <dbReference type="Google" id="ProtNLM"/>
    </source>
</evidence>
<dbReference type="Proteomes" id="UP001642484">
    <property type="component" value="Unassembled WGS sequence"/>
</dbReference>